<feature type="transmembrane region" description="Helical" evidence="2">
    <location>
        <begin position="5"/>
        <end position="26"/>
    </location>
</feature>
<keyword evidence="2" id="KW-1133">Transmembrane helix</keyword>
<name>A0A3P7NQQ2_DIBLA</name>
<protein>
    <submittedName>
        <fullName evidence="3">Uncharacterized protein</fullName>
    </submittedName>
</protein>
<dbReference type="Gene3D" id="2.120.10.80">
    <property type="entry name" value="Kelch-type beta propeller"/>
    <property type="match status" value="1"/>
</dbReference>
<dbReference type="Proteomes" id="UP000281553">
    <property type="component" value="Unassembled WGS sequence"/>
</dbReference>
<dbReference type="SUPFAM" id="SSF117281">
    <property type="entry name" value="Kelch motif"/>
    <property type="match status" value="1"/>
</dbReference>
<dbReference type="InterPro" id="IPR015915">
    <property type="entry name" value="Kelch-typ_b-propeller"/>
</dbReference>
<gene>
    <name evidence="3" type="ORF">DILT_LOCUS17870</name>
</gene>
<dbReference type="InterPro" id="IPR006652">
    <property type="entry name" value="Kelch_1"/>
</dbReference>
<feature type="transmembrane region" description="Helical" evidence="2">
    <location>
        <begin position="32"/>
        <end position="54"/>
    </location>
</feature>
<evidence type="ECO:0000313" key="4">
    <source>
        <dbReference type="Proteomes" id="UP000281553"/>
    </source>
</evidence>
<proteinExistence type="predicted"/>
<dbReference type="EMBL" id="UYRU01095480">
    <property type="protein sequence ID" value="VDN39423.1"/>
    <property type="molecule type" value="Genomic_DNA"/>
</dbReference>
<organism evidence="3 4">
    <name type="scientific">Dibothriocephalus latus</name>
    <name type="common">Fish tapeworm</name>
    <name type="synonym">Diphyllobothrium latum</name>
    <dbReference type="NCBI Taxonomy" id="60516"/>
    <lineage>
        <taxon>Eukaryota</taxon>
        <taxon>Metazoa</taxon>
        <taxon>Spiralia</taxon>
        <taxon>Lophotrochozoa</taxon>
        <taxon>Platyhelminthes</taxon>
        <taxon>Cestoda</taxon>
        <taxon>Eucestoda</taxon>
        <taxon>Diphyllobothriidea</taxon>
        <taxon>Diphyllobothriidae</taxon>
        <taxon>Dibothriocephalus</taxon>
    </lineage>
</organism>
<dbReference type="AlphaFoldDB" id="A0A3P7NQQ2"/>
<keyword evidence="1" id="KW-0880">Kelch repeat</keyword>
<evidence type="ECO:0000256" key="1">
    <source>
        <dbReference type="ARBA" id="ARBA00022441"/>
    </source>
</evidence>
<evidence type="ECO:0000313" key="3">
    <source>
        <dbReference type="EMBL" id="VDN39423.1"/>
    </source>
</evidence>
<dbReference type="Pfam" id="PF01344">
    <property type="entry name" value="Kelch_1"/>
    <property type="match status" value="1"/>
</dbReference>
<feature type="non-terminal residue" evidence="3">
    <location>
        <position position="136"/>
    </location>
</feature>
<keyword evidence="2" id="KW-0812">Transmembrane</keyword>
<dbReference type="SMART" id="SM00612">
    <property type="entry name" value="Kelch"/>
    <property type="match status" value="1"/>
</dbReference>
<sequence length="136" mass="14711">MDHALLFMFFFVPIFIVSFDFLSQLAPSSSSFLIYHLHVGLTVVGNQLIAIGGFDGASYLKSVEVYDPEAACWRVQGNMNSRRLGGGVGVVRMASFSRPGDYLYDVDSFERISNALSLSTTASSPTAVVTSARTGL</sequence>
<evidence type="ECO:0000256" key="2">
    <source>
        <dbReference type="SAM" id="Phobius"/>
    </source>
</evidence>
<accession>A0A3P7NQQ2</accession>
<keyword evidence="4" id="KW-1185">Reference proteome</keyword>
<dbReference type="OrthoDB" id="45365at2759"/>
<reference evidence="3 4" key="1">
    <citation type="submission" date="2018-11" db="EMBL/GenBank/DDBJ databases">
        <authorList>
            <consortium name="Pathogen Informatics"/>
        </authorList>
    </citation>
    <scope>NUCLEOTIDE SEQUENCE [LARGE SCALE GENOMIC DNA]</scope>
</reference>
<keyword evidence="2" id="KW-0472">Membrane</keyword>